<accession>A0A1C5ACW6</accession>
<dbReference type="Proteomes" id="UP000183585">
    <property type="component" value="Unassembled WGS sequence"/>
</dbReference>
<dbReference type="EMBL" id="FMCT01000012">
    <property type="protein sequence ID" value="SCF43078.1"/>
    <property type="molecule type" value="Genomic_DNA"/>
</dbReference>
<protein>
    <submittedName>
        <fullName evidence="2">Uncharacterized protein</fullName>
    </submittedName>
</protein>
<gene>
    <name evidence="2" type="ORF">GA0070563_112184</name>
</gene>
<proteinExistence type="predicted"/>
<feature type="region of interest" description="Disordered" evidence="1">
    <location>
        <begin position="1"/>
        <end position="22"/>
    </location>
</feature>
<sequence>MTAPVVIPDLPPLPPFGDPPGMPPGPGPTYTCPTCGRAVAGLLALCWQPACITAYLDDDARCDH</sequence>
<evidence type="ECO:0000313" key="2">
    <source>
        <dbReference type="EMBL" id="SCF43078.1"/>
    </source>
</evidence>
<dbReference type="RefSeq" id="WP_074476962.1">
    <property type="nucleotide sequence ID" value="NZ_FMCT01000012.1"/>
</dbReference>
<keyword evidence="3" id="KW-1185">Reference proteome</keyword>
<feature type="compositionally biased region" description="Pro residues" evidence="1">
    <location>
        <begin position="9"/>
        <end position="22"/>
    </location>
</feature>
<name>A0A1C5ACW6_9ACTN</name>
<evidence type="ECO:0000256" key="1">
    <source>
        <dbReference type="SAM" id="MobiDB-lite"/>
    </source>
</evidence>
<organism evidence="2 3">
    <name type="scientific">Micromonospora carbonacea</name>
    <dbReference type="NCBI Taxonomy" id="47853"/>
    <lineage>
        <taxon>Bacteria</taxon>
        <taxon>Bacillati</taxon>
        <taxon>Actinomycetota</taxon>
        <taxon>Actinomycetes</taxon>
        <taxon>Micromonosporales</taxon>
        <taxon>Micromonosporaceae</taxon>
        <taxon>Micromonospora</taxon>
    </lineage>
</organism>
<evidence type="ECO:0000313" key="3">
    <source>
        <dbReference type="Proteomes" id="UP000183585"/>
    </source>
</evidence>
<dbReference type="AlphaFoldDB" id="A0A1C5ACW6"/>
<reference evidence="3" key="1">
    <citation type="submission" date="2016-06" db="EMBL/GenBank/DDBJ databases">
        <authorList>
            <person name="Varghese N."/>
            <person name="Submissions Spin"/>
        </authorList>
    </citation>
    <scope>NUCLEOTIDE SEQUENCE [LARGE SCALE GENOMIC DNA]</scope>
    <source>
        <strain evidence="3">DSM 43168</strain>
    </source>
</reference>